<dbReference type="AlphaFoldDB" id="A0A834TLC2"/>
<organism evidence="2 3">
    <name type="scientific">Senna tora</name>
    <dbReference type="NCBI Taxonomy" id="362788"/>
    <lineage>
        <taxon>Eukaryota</taxon>
        <taxon>Viridiplantae</taxon>
        <taxon>Streptophyta</taxon>
        <taxon>Embryophyta</taxon>
        <taxon>Tracheophyta</taxon>
        <taxon>Spermatophyta</taxon>
        <taxon>Magnoliopsida</taxon>
        <taxon>eudicotyledons</taxon>
        <taxon>Gunneridae</taxon>
        <taxon>Pentapetalae</taxon>
        <taxon>rosids</taxon>
        <taxon>fabids</taxon>
        <taxon>Fabales</taxon>
        <taxon>Fabaceae</taxon>
        <taxon>Caesalpinioideae</taxon>
        <taxon>Cassia clade</taxon>
        <taxon>Senna</taxon>
    </lineage>
</organism>
<dbReference type="Proteomes" id="UP000634136">
    <property type="component" value="Unassembled WGS sequence"/>
</dbReference>
<evidence type="ECO:0000256" key="1">
    <source>
        <dbReference type="SAM" id="Phobius"/>
    </source>
</evidence>
<keyword evidence="3" id="KW-1185">Reference proteome</keyword>
<dbReference type="EMBL" id="JAAIUW010000007">
    <property type="protein sequence ID" value="KAF7823254.1"/>
    <property type="molecule type" value="Genomic_DNA"/>
</dbReference>
<gene>
    <name evidence="2" type="ORF">G2W53_021398</name>
</gene>
<keyword evidence="1" id="KW-0472">Membrane</keyword>
<evidence type="ECO:0000313" key="2">
    <source>
        <dbReference type="EMBL" id="KAF7823254.1"/>
    </source>
</evidence>
<sequence length="49" mass="5443">MATWLQNAGLIFEAREFIICVLGLGGVWFCGSWCVCTSLSLCVRCKRTV</sequence>
<accession>A0A834TLC2</accession>
<comment type="caution">
    <text evidence="2">The sequence shown here is derived from an EMBL/GenBank/DDBJ whole genome shotgun (WGS) entry which is preliminary data.</text>
</comment>
<evidence type="ECO:0000313" key="3">
    <source>
        <dbReference type="Proteomes" id="UP000634136"/>
    </source>
</evidence>
<keyword evidence="1" id="KW-0812">Transmembrane</keyword>
<feature type="transmembrane region" description="Helical" evidence="1">
    <location>
        <begin position="16"/>
        <end position="43"/>
    </location>
</feature>
<keyword evidence="1" id="KW-1133">Transmembrane helix</keyword>
<reference evidence="2" key="1">
    <citation type="submission" date="2020-09" db="EMBL/GenBank/DDBJ databases">
        <title>Genome-Enabled Discovery of Anthraquinone Biosynthesis in Senna tora.</title>
        <authorList>
            <person name="Kang S.-H."/>
            <person name="Pandey R.P."/>
            <person name="Lee C.-M."/>
            <person name="Sim J.-S."/>
            <person name="Jeong J.-T."/>
            <person name="Choi B.-S."/>
            <person name="Jung M."/>
            <person name="Ginzburg D."/>
            <person name="Zhao K."/>
            <person name="Won S.Y."/>
            <person name="Oh T.-J."/>
            <person name="Yu Y."/>
            <person name="Kim N.-H."/>
            <person name="Lee O.R."/>
            <person name="Lee T.-H."/>
            <person name="Bashyal P."/>
            <person name="Kim T.-S."/>
            <person name="Lee W.-H."/>
            <person name="Kawkins C."/>
            <person name="Kim C.-K."/>
            <person name="Kim J.S."/>
            <person name="Ahn B.O."/>
            <person name="Rhee S.Y."/>
            <person name="Sohng J.K."/>
        </authorList>
    </citation>
    <scope>NUCLEOTIDE SEQUENCE</scope>
    <source>
        <tissue evidence="2">Leaf</tissue>
    </source>
</reference>
<protein>
    <submittedName>
        <fullName evidence="2">Uncharacterized protein</fullName>
    </submittedName>
</protein>
<name>A0A834TLC2_9FABA</name>
<proteinExistence type="predicted"/>